<dbReference type="Proteomes" id="UP000789390">
    <property type="component" value="Unassembled WGS sequence"/>
</dbReference>
<dbReference type="AlphaFoldDB" id="A0A8J2WTM9"/>
<sequence>MPRVKRVKSLADICMNFILENQEIFSERFSIGELEVCRNINALNSDKPSTNPFDDLPTELLEELVRLLRKKESYRWDDQTLYPTKTYKITPFLKLMMTPRLRTLDLTRIKKECINDCAAVLHLATMRIPHLETLILDCQYVTSFHFISKFAKLLKLHIFSPENGDECFELIGKHCPDLRELTCSSNKVTDDGILKLCVVGNCKSIRCCKVTTKGIQLALDNLPQLSVLEHECLLECLAEIAQNALDHKSSLPKYSLKTLYILRDTIYKTGSLQKSVLLCPDVIRVYLTMWRKERFDNSELLSVLSLEKLYTIEIINAEFEKLQFTSTEIQINRGLTFDGVVPLLKKFGCLLKSLEFRDFYAVDIAMIIESCPNLESLTIYNCKTNQSTWTKFMERPSSILRHLKMLCLCYLTFENVFTLFLSPSLSRVIITSCYAVTDHVLQSAASLHSFCNLEYLQLIECQSVTKKGIIDIFLKESNPLRKMILYENNSGYTLEDVDDLNEKAIWIKNNWQFKLILHRSNLGRSVRHLAALGYQILITS</sequence>
<dbReference type="GO" id="GO:0031146">
    <property type="term" value="P:SCF-dependent proteasomal ubiquitin-dependent protein catabolic process"/>
    <property type="evidence" value="ECO:0007669"/>
    <property type="project" value="TreeGrafter"/>
</dbReference>
<dbReference type="GO" id="GO:0019005">
    <property type="term" value="C:SCF ubiquitin ligase complex"/>
    <property type="evidence" value="ECO:0007669"/>
    <property type="project" value="TreeGrafter"/>
</dbReference>
<evidence type="ECO:0000313" key="2">
    <source>
        <dbReference type="Proteomes" id="UP000789390"/>
    </source>
</evidence>
<dbReference type="OrthoDB" id="6422937at2759"/>
<dbReference type="EMBL" id="CAKKLH010000309">
    <property type="protein sequence ID" value="CAH0111017.1"/>
    <property type="molecule type" value="Genomic_DNA"/>
</dbReference>
<protein>
    <submittedName>
        <fullName evidence="1">Uncharacterized protein</fullName>
    </submittedName>
</protein>
<dbReference type="PANTHER" id="PTHR13318:SF247">
    <property type="entry name" value="GH16156P"/>
    <property type="match status" value="1"/>
</dbReference>
<comment type="caution">
    <text evidence="1">The sequence shown here is derived from an EMBL/GenBank/DDBJ whole genome shotgun (WGS) entry which is preliminary data.</text>
</comment>
<dbReference type="PANTHER" id="PTHR13318">
    <property type="entry name" value="PARTNER OF PAIRED, ISOFORM B-RELATED"/>
    <property type="match status" value="1"/>
</dbReference>
<accession>A0A8J2WTM9</accession>
<dbReference type="SUPFAM" id="SSF52047">
    <property type="entry name" value="RNI-like"/>
    <property type="match status" value="1"/>
</dbReference>
<name>A0A8J2WTM9_9CRUS</name>
<proteinExistence type="predicted"/>
<evidence type="ECO:0000313" key="1">
    <source>
        <dbReference type="EMBL" id="CAH0111017.1"/>
    </source>
</evidence>
<organism evidence="1 2">
    <name type="scientific">Daphnia galeata</name>
    <dbReference type="NCBI Taxonomy" id="27404"/>
    <lineage>
        <taxon>Eukaryota</taxon>
        <taxon>Metazoa</taxon>
        <taxon>Ecdysozoa</taxon>
        <taxon>Arthropoda</taxon>
        <taxon>Crustacea</taxon>
        <taxon>Branchiopoda</taxon>
        <taxon>Diplostraca</taxon>
        <taxon>Cladocera</taxon>
        <taxon>Anomopoda</taxon>
        <taxon>Daphniidae</taxon>
        <taxon>Daphnia</taxon>
    </lineage>
</organism>
<keyword evidence="2" id="KW-1185">Reference proteome</keyword>
<gene>
    <name evidence="1" type="ORF">DGAL_LOCUS14626</name>
</gene>
<dbReference type="InterPro" id="IPR006553">
    <property type="entry name" value="Leu-rich_rpt_Cys-con_subtyp"/>
</dbReference>
<reference evidence="1" key="1">
    <citation type="submission" date="2021-11" db="EMBL/GenBank/DDBJ databases">
        <authorList>
            <person name="Schell T."/>
        </authorList>
    </citation>
    <scope>NUCLEOTIDE SEQUENCE</scope>
    <source>
        <strain evidence="1">M5</strain>
    </source>
</reference>
<dbReference type="Gene3D" id="3.80.10.10">
    <property type="entry name" value="Ribonuclease Inhibitor"/>
    <property type="match status" value="2"/>
</dbReference>
<dbReference type="InterPro" id="IPR032675">
    <property type="entry name" value="LRR_dom_sf"/>
</dbReference>
<dbReference type="SMART" id="SM00367">
    <property type="entry name" value="LRR_CC"/>
    <property type="match status" value="3"/>
</dbReference>